<proteinExistence type="predicted"/>
<dbReference type="OrthoDB" id="5471825at2"/>
<name>D6SK30_9BACT</name>
<dbReference type="AlphaFoldDB" id="D6SK30"/>
<dbReference type="EMBL" id="ACJN02000001">
    <property type="protein sequence ID" value="EFI36233.1"/>
    <property type="molecule type" value="Genomic_DNA"/>
</dbReference>
<evidence type="ECO:0000313" key="2">
    <source>
        <dbReference type="Proteomes" id="UP000005496"/>
    </source>
</evidence>
<organism evidence="1 2">
    <name type="scientific">Desulfonatronospira thiodismutans ASO3-1</name>
    <dbReference type="NCBI Taxonomy" id="555779"/>
    <lineage>
        <taxon>Bacteria</taxon>
        <taxon>Pseudomonadati</taxon>
        <taxon>Thermodesulfobacteriota</taxon>
        <taxon>Desulfovibrionia</taxon>
        <taxon>Desulfovibrionales</taxon>
        <taxon>Desulfonatronovibrionaceae</taxon>
        <taxon>Desulfonatronospira</taxon>
    </lineage>
</organism>
<dbReference type="eggNOG" id="ENOG5034ASQ">
    <property type="taxonomic scope" value="Bacteria"/>
</dbReference>
<keyword evidence="2" id="KW-1185">Reference proteome</keyword>
<evidence type="ECO:0000313" key="1">
    <source>
        <dbReference type="EMBL" id="EFI36233.1"/>
    </source>
</evidence>
<gene>
    <name evidence="1" type="ORF">Dthio_PD3690</name>
</gene>
<dbReference type="RefSeq" id="WP_008869355.1">
    <property type="nucleotide sequence ID" value="NZ_ACJN02000001.1"/>
</dbReference>
<protein>
    <submittedName>
        <fullName evidence="1">Uncharacterized protein</fullName>
    </submittedName>
</protein>
<reference evidence="1" key="1">
    <citation type="submission" date="2010-05" db="EMBL/GenBank/DDBJ databases">
        <title>The draft genome of Desulfonatronospira thiodismutans ASO3-1.</title>
        <authorList>
            <consortium name="US DOE Joint Genome Institute (JGI-PGF)"/>
            <person name="Lucas S."/>
            <person name="Copeland A."/>
            <person name="Lapidus A."/>
            <person name="Cheng J.-F."/>
            <person name="Bruce D."/>
            <person name="Goodwin L."/>
            <person name="Pitluck S."/>
            <person name="Chertkov O."/>
            <person name="Brettin T."/>
            <person name="Detter J.C."/>
            <person name="Han C."/>
            <person name="Land M.L."/>
            <person name="Hauser L."/>
            <person name="Kyrpides N."/>
            <person name="Mikhailova N."/>
            <person name="Muyzer G."/>
            <person name="Woyke T."/>
        </authorList>
    </citation>
    <scope>NUCLEOTIDE SEQUENCE [LARGE SCALE GENOMIC DNA]</scope>
    <source>
        <strain evidence="1">ASO3-1</strain>
    </source>
</reference>
<dbReference type="Proteomes" id="UP000005496">
    <property type="component" value="Unassembled WGS sequence"/>
</dbReference>
<accession>D6SK30</accession>
<comment type="caution">
    <text evidence="1">The sequence shown here is derived from an EMBL/GenBank/DDBJ whole genome shotgun (WGS) entry which is preliminary data.</text>
</comment>
<sequence>MRDELFWDCHDPTPELEIQRAINFGGFDYIDYIQKKYGMDRFRQTLINNRNLSRKAVNYWCMVLGIDRNQTRSYQTENIWLPVR</sequence>